<dbReference type="AlphaFoldDB" id="A0A3N2RBF7"/>
<dbReference type="EMBL" id="RCTY01000055">
    <property type="protein sequence ID" value="ROU04748.1"/>
    <property type="molecule type" value="Genomic_DNA"/>
</dbReference>
<evidence type="ECO:0000313" key="1">
    <source>
        <dbReference type="EMBL" id="ROU04748.1"/>
    </source>
</evidence>
<dbReference type="SUPFAM" id="SSF144064">
    <property type="entry name" value="Heme iron utilization protein-like"/>
    <property type="match status" value="1"/>
</dbReference>
<proteinExistence type="predicted"/>
<comment type="caution">
    <text evidence="1">The sequence shown here is derived from an EMBL/GenBank/DDBJ whole genome shotgun (WGS) entry which is preliminary data.</text>
</comment>
<evidence type="ECO:0000313" key="2">
    <source>
        <dbReference type="Proteomes" id="UP000275910"/>
    </source>
</evidence>
<dbReference type="RefSeq" id="WP_123649397.1">
    <property type="nucleotide sequence ID" value="NZ_RCTY01000055.1"/>
</dbReference>
<gene>
    <name evidence="1" type="ORF">D9T17_21720</name>
</gene>
<protein>
    <submittedName>
        <fullName evidence="1">Hemin transport protein</fullName>
    </submittedName>
</protein>
<accession>A0A3N2RBF7</accession>
<organism evidence="1 2">
    <name type="scientific">Lysobacter enzymogenes</name>
    <dbReference type="NCBI Taxonomy" id="69"/>
    <lineage>
        <taxon>Bacteria</taxon>
        <taxon>Pseudomonadati</taxon>
        <taxon>Pseudomonadota</taxon>
        <taxon>Gammaproteobacteria</taxon>
        <taxon>Lysobacterales</taxon>
        <taxon>Lysobacteraceae</taxon>
        <taxon>Lysobacter</taxon>
    </lineage>
</organism>
<sequence length="189" mass="19719">MRAAPASVFALSPQRGGASAALPAPERLAAVATVLCVHPRRQRDALDGWLAARSAQCLGDGDGDGGGEALRFRDAGGRECWRLYLLPDSDFLAWDDVAAAMPDAAAAIGAAAIPALARWWRRLRGGRRAQALRLRVLRDADGHCVLLADPAELSPLGLAQARRIAAGAGARLDECADACCCLASGAGRR</sequence>
<name>A0A3N2RBF7_LYSEN</name>
<dbReference type="Proteomes" id="UP000275910">
    <property type="component" value="Unassembled WGS sequence"/>
</dbReference>
<reference evidence="1 2" key="1">
    <citation type="submission" date="2018-10" db="EMBL/GenBank/DDBJ databases">
        <title>The genome of Lysobacter enzymogenes OH11.</title>
        <authorList>
            <person name="Liu F."/>
            <person name="Zhao Y."/>
            <person name="Qian G."/>
            <person name="Chen Y."/>
            <person name="Xu H."/>
        </authorList>
    </citation>
    <scope>NUCLEOTIDE SEQUENCE [LARGE SCALE GENOMIC DNA]</scope>
    <source>
        <strain evidence="1 2">OH11</strain>
    </source>
</reference>